<evidence type="ECO:0000256" key="1">
    <source>
        <dbReference type="ARBA" id="ARBA00004127"/>
    </source>
</evidence>
<dbReference type="PROSITE" id="PS51257">
    <property type="entry name" value="PROKAR_LIPOPROTEIN"/>
    <property type="match status" value="1"/>
</dbReference>
<evidence type="ECO:0000313" key="9">
    <source>
        <dbReference type="EMBL" id="AQV97825.1"/>
    </source>
</evidence>
<keyword evidence="6 7" id="KW-0472">Membrane</keyword>
<evidence type="ECO:0000256" key="7">
    <source>
        <dbReference type="SAM" id="Phobius"/>
    </source>
</evidence>
<comment type="subcellular location">
    <subcellularLocation>
        <location evidence="1">Endomembrane system</location>
        <topology evidence="1">Multi-pass membrane protein</topology>
    </subcellularLocation>
</comment>
<dbReference type="AlphaFoldDB" id="A0A1U9V0D4"/>
<gene>
    <name evidence="9" type="ORF">BJN34_28570</name>
</gene>
<organism evidence="9 10">
    <name type="scientific">Cupriavidus necator</name>
    <name type="common">Alcaligenes eutrophus</name>
    <name type="synonym">Ralstonia eutropha</name>
    <dbReference type="NCBI Taxonomy" id="106590"/>
    <lineage>
        <taxon>Bacteria</taxon>
        <taxon>Pseudomonadati</taxon>
        <taxon>Pseudomonadota</taxon>
        <taxon>Betaproteobacteria</taxon>
        <taxon>Burkholderiales</taxon>
        <taxon>Burkholderiaceae</taxon>
        <taxon>Cupriavidus</taxon>
    </lineage>
</organism>
<dbReference type="GO" id="GO:0005506">
    <property type="term" value="F:iron ion binding"/>
    <property type="evidence" value="ECO:0007669"/>
    <property type="project" value="InterPro"/>
</dbReference>
<dbReference type="GO" id="GO:0008610">
    <property type="term" value="P:lipid biosynthetic process"/>
    <property type="evidence" value="ECO:0007669"/>
    <property type="project" value="InterPro"/>
</dbReference>
<keyword evidence="2 7" id="KW-0812">Transmembrane</keyword>
<dbReference type="PANTHER" id="PTHR21624">
    <property type="entry name" value="STEROL DESATURASE-RELATED PROTEIN"/>
    <property type="match status" value="1"/>
</dbReference>
<proteinExistence type="predicted"/>
<evidence type="ECO:0000256" key="4">
    <source>
        <dbReference type="ARBA" id="ARBA00023002"/>
    </source>
</evidence>
<evidence type="ECO:0000256" key="2">
    <source>
        <dbReference type="ARBA" id="ARBA00022692"/>
    </source>
</evidence>
<feature type="transmembrane region" description="Helical" evidence="7">
    <location>
        <begin position="45"/>
        <end position="64"/>
    </location>
</feature>
<feature type="domain" description="Fatty acid hydroxylase" evidence="8">
    <location>
        <begin position="83"/>
        <end position="216"/>
    </location>
</feature>
<dbReference type="Pfam" id="PF04116">
    <property type="entry name" value="FA_hydroxylase"/>
    <property type="match status" value="1"/>
</dbReference>
<dbReference type="OrthoDB" id="9770329at2"/>
<dbReference type="InterPro" id="IPR051689">
    <property type="entry name" value="Sterol_desaturase/TMEM195"/>
</dbReference>
<evidence type="ECO:0000313" key="10">
    <source>
        <dbReference type="Proteomes" id="UP000189627"/>
    </source>
</evidence>
<dbReference type="InterPro" id="IPR006694">
    <property type="entry name" value="Fatty_acid_hydroxylase"/>
</dbReference>
<protein>
    <submittedName>
        <fullName evidence="9">Fatty acid hydroxylase</fullName>
    </submittedName>
</protein>
<feature type="transmembrane region" description="Helical" evidence="7">
    <location>
        <begin position="76"/>
        <end position="97"/>
    </location>
</feature>
<feature type="transmembrane region" description="Helical" evidence="7">
    <location>
        <begin position="304"/>
        <end position="323"/>
    </location>
</feature>
<keyword evidence="3 7" id="KW-1133">Transmembrane helix</keyword>
<evidence type="ECO:0000259" key="8">
    <source>
        <dbReference type="Pfam" id="PF04116"/>
    </source>
</evidence>
<feature type="transmembrane region" description="Helical" evidence="7">
    <location>
        <begin position="329"/>
        <end position="347"/>
    </location>
</feature>
<dbReference type="PANTHER" id="PTHR21624:SF1">
    <property type="entry name" value="ALKYLGLYCEROL MONOOXYGENASE"/>
    <property type="match status" value="1"/>
</dbReference>
<keyword evidence="5" id="KW-0443">Lipid metabolism</keyword>
<reference evidence="10" key="1">
    <citation type="submission" date="2017-02" db="EMBL/GenBank/DDBJ databases">
        <title>Complete genome sequence of Cupriavidus necator strain NH9, a 3-chlorobenzoate degrader.</title>
        <authorList>
            <person name="Moriuchi R."/>
            <person name="Dohra H."/>
            <person name="Ogawa N."/>
        </authorList>
    </citation>
    <scope>NUCLEOTIDE SEQUENCE [LARGE SCALE GENOMIC DNA]</scope>
    <source>
        <strain evidence="10">NH9</strain>
    </source>
</reference>
<feature type="transmembrane region" description="Helical" evidence="7">
    <location>
        <begin position="7"/>
        <end position="25"/>
    </location>
</feature>
<sequence length="380" mass="43244">MDKITVYALPVFFVLMACEFAYGLATRKNTYRLSDSLSSLSQGLLSQLVAGITQLFQIGLYTLTFRSVALFARSPIWHAWYGWLIAIVLFDFCDYWLHRMGHESAVMWAAHAVHHQSQHFNLSTALRQESTVALLGWPFYLPMAVLGVAPEQFALAGLIVLLYQFWIHTEHIGKLGWFDRVFSSPSNHRVHHAVNDQYLDKNYGGMLVIWDRLFGTFAEEREPCVYGTRTQLRNWNPLWAVAVGYSDIAKLARRTRRWSDKLRLWFKPPGWLPDDLKVAASTVPYDLQAAAQSYDPQLSRGRRWFAAAQFLQLMAATGSYLWFADDLSFGQTVLVVAPMVAGLWSLGMLLEGRLKIAQICWVNLASAGVALAIWLSLYPR</sequence>
<name>A0A1U9V0D4_CUPNE</name>
<dbReference type="RefSeq" id="WP_078200159.1">
    <property type="nucleotide sequence ID" value="NZ_CP017758.1"/>
</dbReference>
<keyword evidence="4" id="KW-0560">Oxidoreductase</keyword>
<dbReference type="GO" id="GO:0012505">
    <property type="term" value="C:endomembrane system"/>
    <property type="evidence" value="ECO:0007669"/>
    <property type="project" value="UniProtKB-SubCell"/>
</dbReference>
<feature type="transmembrane region" description="Helical" evidence="7">
    <location>
        <begin position="359"/>
        <end position="377"/>
    </location>
</feature>
<accession>A0A1U9V0D4</accession>
<evidence type="ECO:0000256" key="6">
    <source>
        <dbReference type="ARBA" id="ARBA00023136"/>
    </source>
</evidence>
<dbReference type="GO" id="GO:0050479">
    <property type="term" value="F:glyceryl-ether monooxygenase activity"/>
    <property type="evidence" value="ECO:0007669"/>
    <property type="project" value="TreeGrafter"/>
</dbReference>
<dbReference type="GO" id="GO:0016020">
    <property type="term" value="C:membrane"/>
    <property type="evidence" value="ECO:0007669"/>
    <property type="project" value="GOC"/>
</dbReference>
<dbReference type="KEGG" id="cuh:BJN34_28570"/>
<dbReference type="EMBL" id="CP017758">
    <property type="protein sequence ID" value="AQV97825.1"/>
    <property type="molecule type" value="Genomic_DNA"/>
</dbReference>
<dbReference type="GO" id="GO:0006643">
    <property type="term" value="P:membrane lipid metabolic process"/>
    <property type="evidence" value="ECO:0007669"/>
    <property type="project" value="TreeGrafter"/>
</dbReference>
<evidence type="ECO:0000256" key="3">
    <source>
        <dbReference type="ARBA" id="ARBA00022989"/>
    </source>
</evidence>
<evidence type="ECO:0000256" key="5">
    <source>
        <dbReference type="ARBA" id="ARBA00023098"/>
    </source>
</evidence>
<dbReference type="Proteomes" id="UP000189627">
    <property type="component" value="Chromosome 2"/>
</dbReference>